<reference evidence="1 2" key="1">
    <citation type="journal article" date="2010" name="Int. J. Syst. Evol. Microbiol.">
        <title>Reclassification of Herbaspirillum putei as a later heterotypic synonym of Herbaspirillum huttiense, with the description of H. huttiense subsp. huttiense subsp. nov. and H. huttiense subsp. putei subsp. nov., comb. nov., and description of Herbaspirillum aquaticum sp. nov.</title>
        <authorList>
            <person name="Dobritsa A.P."/>
            <person name="Reddy M.C."/>
            <person name="Samadpour M."/>
        </authorList>
    </citation>
    <scope>NUCLEOTIDE SEQUENCE [LARGE SCALE GENOMIC DNA]</scope>
    <source>
        <strain evidence="1 2">IEH 4430</strain>
    </source>
</reference>
<evidence type="ECO:0000313" key="1">
    <source>
        <dbReference type="EMBL" id="OWY32223.1"/>
    </source>
</evidence>
<dbReference type="Proteomes" id="UP000214747">
    <property type="component" value="Unassembled WGS sequence"/>
</dbReference>
<accession>A0A225SMB7</accession>
<keyword evidence="2" id="KW-1185">Reference proteome</keyword>
<gene>
    <name evidence="1" type="ORF">CEJ45_22215</name>
</gene>
<evidence type="ECO:0000313" key="2">
    <source>
        <dbReference type="Proteomes" id="UP000214747"/>
    </source>
</evidence>
<protein>
    <submittedName>
        <fullName evidence="1">Uncharacterized protein</fullName>
    </submittedName>
</protein>
<dbReference type="AlphaFoldDB" id="A0A225SMB7"/>
<comment type="caution">
    <text evidence="1">The sequence shown here is derived from an EMBL/GenBank/DDBJ whole genome shotgun (WGS) entry which is preliminary data.</text>
</comment>
<proteinExistence type="predicted"/>
<organism evidence="1 2">
    <name type="scientific">Herbaspirillum aquaticum</name>
    <dbReference type="NCBI Taxonomy" id="568783"/>
    <lineage>
        <taxon>Bacteria</taxon>
        <taxon>Pseudomonadati</taxon>
        <taxon>Pseudomonadota</taxon>
        <taxon>Betaproteobacteria</taxon>
        <taxon>Burkholderiales</taxon>
        <taxon>Oxalobacteraceae</taxon>
        <taxon>Herbaspirillum</taxon>
    </lineage>
</organism>
<name>A0A225SMB7_9BURK</name>
<dbReference type="EMBL" id="NJGV01000028">
    <property type="protein sequence ID" value="OWY32223.1"/>
    <property type="molecule type" value="Genomic_DNA"/>
</dbReference>
<sequence length="105" mass="11302">MLDLTISGEAAMSATALAVSHHMILVKNVAYLSVSAVEFTDRMRQVLSNAVAHISFSGGVNEAQARLMLRNAVEVELGQPRIEHPSFAQALRCAREMLAGELIPA</sequence>